<dbReference type="AlphaFoldDB" id="A0AAV7W197"/>
<accession>A0AAV7W197</accession>
<reference evidence="1" key="1">
    <citation type="journal article" date="2022" name="bioRxiv">
        <title>Sequencing and chromosome-scale assembly of the giantPleurodeles waltlgenome.</title>
        <authorList>
            <person name="Brown T."/>
            <person name="Elewa A."/>
            <person name="Iarovenko S."/>
            <person name="Subramanian E."/>
            <person name="Araus A.J."/>
            <person name="Petzold A."/>
            <person name="Susuki M."/>
            <person name="Suzuki K.-i.T."/>
            <person name="Hayashi T."/>
            <person name="Toyoda A."/>
            <person name="Oliveira C."/>
            <person name="Osipova E."/>
            <person name="Leigh N.D."/>
            <person name="Simon A."/>
            <person name="Yun M.H."/>
        </authorList>
    </citation>
    <scope>NUCLEOTIDE SEQUENCE</scope>
    <source>
        <strain evidence="1">20211129_DDA</strain>
        <tissue evidence="1">Liver</tissue>
    </source>
</reference>
<keyword evidence="2" id="KW-1185">Reference proteome</keyword>
<dbReference type="Proteomes" id="UP001066276">
    <property type="component" value="Chromosome 1_2"/>
</dbReference>
<proteinExistence type="predicted"/>
<evidence type="ECO:0000313" key="1">
    <source>
        <dbReference type="EMBL" id="KAJ1205944.1"/>
    </source>
</evidence>
<gene>
    <name evidence="1" type="ORF">NDU88_001363</name>
</gene>
<dbReference type="EMBL" id="JANPWB010000002">
    <property type="protein sequence ID" value="KAJ1205944.1"/>
    <property type="molecule type" value="Genomic_DNA"/>
</dbReference>
<protein>
    <submittedName>
        <fullName evidence="1">Uncharacterized protein</fullName>
    </submittedName>
</protein>
<name>A0AAV7W197_PLEWA</name>
<organism evidence="1 2">
    <name type="scientific">Pleurodeles waltl</name>
    <name type="common">Iberian ribbed newt</name>
    <dbReference type="NCBI Taxonomy" id="8319"/>
    <lineage>
        <taxon>Eukaryota</taxon>
        <taxon>Metazoa</taxon>
        <taxon>Chordata</taxon>
        <taxon>Craniata</taxon>
        <taxon>Vertebrata</taxon>
        <taxon>Euteleostomi</taxon>
        <taxon>Amphibia</taxon>
        <taxon>Batrachia</taxon>
        <taxon>Caudata</taxon>
        <taxon>Salamandroidea</taxon>
        <taxon>Salamandridae</taxon>
        <taxon>Pleurodelinae</taxon>
        <taxon>Pleurodeles</taxon>
    </lineage>
</organism>
<sequence length="129" mass="14620">MIPPLAVFRIFQFPLNIRDLLPLCRRLRCCRPNFSLQLLRARDPARLRHHLDVPRANCYRQKTAGSRSVGRRKSAALGRAPRSILLAPPSGACPRGHDPWGSCQKTVKHLQRSVLQAHGIRGIRGFRSE</sequence>
<comment type="caution">
    <text evidence="1">The sequence shown here is derived from an EMBL/GenBank/DDBJ whole genome shotgun (WGS) entry which is preliminary data.</text>
</comment>
<evidence type="ECO:0000313" key="2">
    <source>
        <dbReference type="Proteomes" id="UP001066276"/>
    </source>
</evidence>